<sequence length="57" mass="6706">MICQWLYSGHTHKENEMVLWKLKLVVDKQAHCRRIYIDFPTKGDCRASNENGIEVSL</sequence>
<dbReference type="EMBL" id="BQKE01000002">
    <property type="protein sequence ID" value="GJM62925.1"/>
    <property type="molecule type" value="Genomic_DNA"/>
</dbReference>
<organism evidence="1 2">
    <name type="scientific">Persicobacter diffluens</name>
    <dbReference type="NCBI Taxonomy" id="981"/>
    <lineage>
        <taxon>Bacteria</taxon>
        <taxon>Pseudomonadati</taxon>
        <taxon>Bacteroidota</taxon>
        <taxon>Cytophagia</taxon>
        <taxon>Cytophagales</taxon>
        <taxon>Persicobacteraceae</taxon>
        <taxon>Persicobacter</taxon>
    </lineage>
</organism>
<dbReference type="AlphaFoldDB" id="A0AAN4W1S0"/>
<gene>
    <name evidence="1" type="ORF">PEDI_34770</name>
</gene>
<protein>
    <submittedName>
        <fullName evidence="1">Uncharacterized protein</fullName>
    </submittedName>
</protein>
<comment type="caution">
    <text evidence="1">The sequence shown here is derived from an EMBL/GenBank/DDBJ whole genome shotgun (WGS) entry which is preliminary data.</text>
</comment>
<accession>A0AAN4W1S0</accession>
<proteinExistence type="predicted"/>
<name>A0AAN4W1S0_9BACT</name>
<evidence type="ECO:0000313" key="2">
    <source>
        <dbReference type="Proteomes" id="UP001310022"/>
    </source>
</evidence>
<dbReference type="Proteomes" id="UP001310022">
    <property type="component" value="Unassembled WGS sequence"/>
</dbReference>
<keyword evidence="2" id="KW-1185">Reference proteome</keyword>
<evidence type="ECO:0000313" key="1">
    <source>
        <dbReference type="EMBL" id="GJM62925.1"/>
    </source>
</evidence>
<reference evidence="1 2" key="1">
    <citation type="submission" date="2021-12" db="EMBL/GenBank/DDBJ databases">
        <title>Genome sequencing of bacteria with rrn-lacking chromosome and rrn-plasmid.</title>
        <authorList>
            <person name="Anda M."/>
            <person name="Iwasaki W."/>
        </authorList>
    </citation>
    <scope>NUCLEOTIDE SEQUENCE [LARGE SCALE GENOMIC DNA]</scope>
    <source>
        <strain evidence="1 2">NBRC 15940</strain>
    </source>
</reference>